<feature type="signal peptide" evidence="1">
    <location>
        <begin position="1"/>
        <end position="21"/>
    </location>
</feature>
<evidence type="ECO:0000256" key="1">
    <source>
        <dbReference type="SAM" id="SignalP"/>
    </source>
</evidence>
<keyword evidence="1" id="KW-0732">Signal</keyword>
<dbReference type="CDD" id="cd05379">
    <property type="entry name" value="CAP_bacterial"/>
    <property type="match status" value="1"/>
</dbReference>
<dbReference type="PROSITE" id="PS51257">
    <property type="entry name" value="PROKAR_LIPOPROTEIN"/>
    <property type="match status" value="1"/>
</dbReference>
<proteinExistence type="predicted"/>
<reference evidence="4" key="1">
    <citation type="journal article" date="2019" name="Int. J. Syst. Evol. Microbiol.">
        <title>The Global Catalogue of Microorganisms (GCM) 10K type strain sequencing project: providing services to taxonomists for standard genome sequencing and annotation.</title>
        <authorList>
            <consortium name="The Broad Institute Genomics Platform"/>
            <consortium name="The Broad Institute Genome Sequencing Center for Infectious Disease"/>
            <person name="Wu L."/>
            <person name="Ma J."/>
        </authorList>
    </citation>
    <scope>NUCLEOTIDE SEQUENCE [LARGE SCALE GENOMIC DNA]</scope>
    <source>
        <strain evidence="4">JCM 15443</strain>
    </source>
</reference>
<gene>
    <name evidence="3" type="ORF">GCM10010841_26050</name>
</gene>
<evidence type="ECO:0000313" key="3">
    <source>
        <dbReference type="EMBL" id="GGM16498.1"/>
    </source>
</evidence>
<accession>A0ABQ2GW27</accession>
<organism evidence="3 4">
    <name type="scientific">Deinococcus aerophilus</name>
    <dbReference type="NCBI Taxonomy" id="522488"/>
    <lineage>
        <taxon>Bacteria</taxon>
        <taxon>Thermotogati</taxon>
        <taxon>Deinococcota</taxon>
        <taxon>Deinococci</taxon>
        <taxon>Deinococcales</taxon>
        <taxon>Deinococcaceae</taxon>
        <taxon>Deinococcus</taxon>
    </lineage>
</organism>
<dbReference type="Pfam" id="PF00188">
    <property type="entry name" value="CAP"/>
    <property type="match status" value="1"/>
</dbReference>
<name>A0ABQ2GW27_9DEIO</name>
<protein>
    <recommendedName>
        <fullName evidence="2">SCP domain-containing protein</fullName>
    </recommendedName>
</protein>
<evidence type="ECO:0000313" key="4">
    <source>
        <dbReference type="Proteomes" id="UP000661918"/>
    </source>
</evidence>
<keyword evidence="4" id="KW-1185">Reference proteome</keyword>
<dbReference type="RefSeq" id="WP_188904800.1">
    <property type="nucleotide sequence ID" value="NZ_BMOM01000025.1"/>
</dbReference>
<dbReference type="SUPFAM" id="SSF55797">
    <property type="entry name" value="PR-1-like"/>
    <property type="match status" value="1"/>
</dbReference>
<comment type="caution">
    <text evidence="3">The sequence shown here is derived from an EMBL/GenBank/DDBJ whole genome shotgun (WGS) entry which is preliminary data.</text>
</comment>
<dbReference type="Gene3D" id="3.40.33.10">
    <property type="entry name" value="CAP"/>
    <property type="match status" value="1"/>
</dbReference>
<dbReference type="InterPro" id="IPR014044">
    <property type="entry name" value="CAP_dom"/>
</dbReference>
<feature type="chain" id="PRO_5046536309" description="SCP domain-containing protein" evidence="1">
    <location>
        <begin position="22"/>
        <end position="252"/>
    </location>
</feature>
<sequence>MKTPLKILFLGALSLSLAACGDLSVGFPPGTDLSAGGTPPATAPSGPVAGGVNPACPAAFPSAAPCTAADGGALTPSDTEVAALNYLNELRTRGTLRGSTTDPRGYSIYYNACAEALWARDHGGVPALSFESHVHYAAHMHANYLTVNMVAVGNGLTHTQIPGKPGFTGVTVGDRLNLAGARITTGGAENVRAGNMVNLMPPDELAYEAIRGFLNSPPHCKNMMYQGSGYVGIGVGRQDDPTFGSLVLNAVW</sequence>
<dbReference type="Proteomes" id="UP000661918">
    <property type="component" value="Unassembled WGS sequence"/>
</dbReference>
<dbReference type="InterPro" id="IPR035940">
    <property type="entry name" value="CAP_sf"/>
</dbReference>
<feature type="domain" description="SCP" evidence="2">
    <location>
        <begin position="85"/>
        <end position="242"/>
    </location>
</feature>
<evidence type="ECO:0000259" key="2">
    <source>
        <dbReference type="Pfam" id="PF00188"/>
    </source>
</evidence>
<dbReference type="EMBL" id="BMOM01000025">
    <property type="protein sequence ID" value="GGM16498.1"/>
    <property type="molecule type" value="Genomic_DNA"/>
</dbReference>